<accession>A0A1I7ZVF5</accession>
<evidence type="ECO:0000256" key="1">
    <source>
        <dbReference type="SAM" id="MobiDB-lite"/>
    </source>
</evidence>
<reference evidence="3" key="1">
    <citation type="submission" date="2016-11" db="UniProtKB">
        <authorList>
            <consortium name="WormBaseParasite"/>
        </authorList>
    </citation>
    <scope>IDENTIFICATION</scope>
</reference>
<evidence type="ECO:0000313" key="3">
    <source>
        <dbReference type="WBParaSite" id="L893_g30000.t1"/>
    </source>
</evidence>
<keyword evidence="2" id="KW-1185">Reference proteome</keyword>
<feature type="compositionally biased region" description="Basic and acidic residues" evidence="1">
    <location>
        <begin position="49"/>
        <end position="58"/>
    </location>
</feature>
<feature type="compositionally biased region" description="Polar residues" evidence="1">
    <location>
        <begin position="66"/>
        <end position="75"/>
    </location>
</feature>
<feature type="compositionally biased region" description="Acidic residues" evidence="1">
    <location>
        <begin position="31"/>
        <end position="40"/>
    </location>
</feature>
<dbReference type="AlphaFoldDB" id="A0A1I7ZVF5"/>
<dbReference type="WBParaSite" id="L893_g30000.t1">
    <property type="protein sequence ID" value="L893_g30000.t1"/>
    <property type="gene ID" value="L893_g30000"/>
</dbReference>
<feature type="region of interest" description="Disordered" evidence="1">
    <location>
        <begin position="1"/>
        <end position="135"/>
    </location>
</feature>
<protein>
    <submittedName>
        <fullName evidence="3">Uncharacterized protein</fullName>
    </submittedName>
</protein>
<sequence>MFSSHKIAQKHFSPRDRDQTSQDFSEGLTVEGDEEEEAEERQERRRIHGGVERTGERRQIRRRLSVTPSYRSANSADDAKARATRGILSGLRSPESPTRSRVTQAEGRRLRRRSSRRRSRRPRDPGRLGGSPCQCAFRSTSDRKRLFGDKTRMTCLGRRLFSERSSEIFITSSV</sequence>
<evidence type="ECO:0000313" key="2">
    <source>
        <dbReference type="Proteomes" id="UP000095287"/>
    </source>
</evidence>
<name>A0A1I7ZVF5_9BILA</name>
<proteinExistence type="predicted"/>
<dbReference type="Proteomes" id="UP000095287">
    <property type="component" value="Unplaced"/>
</dbReference>
<feature type="compositionally biased region" description="Basic residues" evidence="1">
    <location>
        <begin position="109"/>
        <end position="121"/>
    </location>
</feature>
<organism evidence="2 3">
    <name type="scientific">Steinernema glaseri</name>
    <dbReference type="NCBI Taxonomy" id="37863"/>
    <lineage>
        <taxon>Eukaryota</taxon>
        <taxon>Metazoa</taxon>
        <taxon>Ecdysozoa</taxon>
        <taxon>Nematoda</taxon>
        <taxon>Chromadorea</taxon>
        <taxon>Rhabditida</taxon>
        <taxon>Tylenchina</taxon>
        <taxon>Panagrolaimomorpha</taxon>
        <taxon>Strongyloidoidea</taxon>
        <taxon>Steinernematidae</taxon>
        <taxon>Steinernema</taxon>
    </lineage>
</organism>